<evidence type="ECO:0000313" key="9">
    <source>
        <dbReference type="Proteomes" id="UP001219355"/>
    </source>
</evidence>
<sequence length="263" mass="29277">MREPPPEVVASWPKPNYVNPEYQGPQLIILGFVLVSISCVVVGIRLFVRLHMKKSAGWDDWLVAATLFWNKSSKGKCTNESSRVLAGAITNVLTDFLVFALPIPTLWKLRLPIREKLILVILMSLGLIFLSSKLVTNVSIKTTGVGYNVCVWRTVEANLAVICASIPMLRPFARRYLPGMHFKSSRSASASSLPMEIQHPGAYMQRTLQQSMTAISIDDEETSLEGLTDVYPRAILKMTEVRDRVDVYDFMIASAAMNSSAPE</sequence>
<evidence type="ECO:0000256" key="2">
    <source>
        <dbReference type="ARBA" id="ARBA00022692"/>
    </source>
</evidence>
<feature type="transmembrane region" description="Helical" evidence="6">
    <location>
        <begin position="27"/>
        <end position="48"/>
    </location>
</feature>
<dbReference type="AlphaFoldDB" id="A0AAF0IHR2"/>
<keyword evidence="9" id="KW-1185">Reference proteome</keyword>
<dbReference type="Proteomes" id="UP001219355">
    <property type="component" value="Chromosome 1"/>
</dbReference>
<dbReference type="GO" id="GO:0016020">
    <property type="term" value="C:membrane"/>
    <property type="evidence" value="ECO:0007669"/>
    <property type="project" value="UniProtKB-SubCell"/>
</dbReference>
<gene>
    <name evidence="8" type="ORF">PRK78_000552</name>
</gene>
<evidence type="ECO:0000256" key="3">
    <source>
        <dbReference type="ARBA" id="ARBA00022989"/>
    </source>
</evidence>
<accession>A0AAF0IHR2</accession>
<feature type="domain" description="Rhodopsin" evidence="7">
    <location>
        <begin position="68"/>
        <end position="174"/>
    </location>
</feature>
<feature type="transmembrane region" description="Helical" evidence="6">
    <location>
        <begin position="117"/>
        <end position="135"/>
    </location>
</feature>
<evidence type="ECO:0000256" key="5">
    <source>
        <dbReference type="ARBA" id="ARBA00038359"/>
    </source>
</evidence>
<dbReference type="PANTHER" id="PTHR33048">
    <property type="entry name" value="PTH11-LIKE INTEGRAL MEMBRANE PROTEIN (AFU_ORTHOLOGUE AFUA_5G11245)"/>
    <property type="match status" value="1"/>
</dbReference>
<dbReference type="EMBL" id="CP120627">
    <property type="protein sequence ID" value="WEW55124.1"/>
    <property type="molecule type" value="Genomic_DNA"/>
</dbReference>
<reference evidence="8" key="1">
    <citation type="submission" date="2023-03" db="EMBL/GenBank/DDBJ databases">
        <title>Emydomyces testavorans Genome Sequence.</title>
        <authorList>
            <person name="Hoyer L."/>
        </authorList>
    </citation>
    <scope>NUCLEOTIDE SEQUENCE</scope>
    <source>
        <strain evidence="8">16-2883</strain>
    </source>
</reference>
<evidence type="ECO:0000313" key="8">
    <source>
        <dbReference type="EMBL" id="WEW55124.1"/>
    </source>
</evidence>
<keyword evidence="3 6" id="KW-1133">Transmembrane helix</keyword>
<dbReference type="InterPro" id="IPR052337">
    <property type="entry name" value="SAT4-like"/>
</dbReference>
<protein>
    <recommendedName>
        <fullName evidence="7">Rhodopsin domain-containing protein</fullName>
    </recommendedName>
</protein>
<evidence type="ECO:0000256" key="1">
    <source>
        <dbReference type="ARBA" id="ARBA00004141"/>
    </source>
</evidence>
<evidence type="ECO:0000256" key="6">
    <source>
        <dbReference type="SAM" id="Phobius"/>
    </source>
</evidence>
<evidence type="ECO:0000259" key="7">
    <source>
        <dbReference type="Pfam" id="PF20684"/>
    </source>
</evidence>
<comment type="subcellular location">
    <subcellularLocation>
        <location evidence="1">Membrane</location>
        <topology evidence="1">Multi-pass membrane protein</topology>
    </subcellularLocation>
</comment>
<comment type="similarity">
    <text evidence="5">Belongs to the SAT4 family.</text>
</comment>
<dbReference type="Pfam" id="PF20684">
    <property type="entry name" value="Fung_rhodopsin"/>
    <property type="match status" value="1"/>
</dbReference>
<dbReference type="PANTHER" id="PTHR33048:SF129">
    <property type="entry name" value="INTEGRAL MEMBRANE PROTEIN-RELATED"/>
    <property type="match status" value="1"/>
</dbReference>
<name>A0AAF0IHR2_9EURO</name>
<keyword evidence="2 6" id="KW-0812">Transmembrane</keyword>
<proteinExistence type="inferred from homology"/>
<keyword evidence="4 6" id="KW-0472">Membrane</keyword>
<dbReference type="InterPro" id="IPR049326">
    <property type="entry name" value="Rhodopsin_dom_fungi"/>
</dbReference>
<evidence type="ECO:0000256" key="4">
    <source>
        <dbReference type="ARBA" id="ARBA00023136"/>
    </source>
</evidence>
<organism evidence="8 9">
    <name type="scientific">Emydomyces testavorans</name>
    <dbReference type="NCBI Taxonomy" id="2070801"/>
    <lineage>
        <taxon>Eukaryota</taxon>
        <taxon>Fungi</taxon>
        <taxon>Dikarya</taxon>
        <taxon>Ascomycota</taxon>
        <taxon>Pezizomycotina</taxon>
        <taxon>Eurotiomycetes</taxon>
        <taxon>Eurotiomycetidae</taxon>
        <taxon>Onygenales</taxon>
        <taxon>Nannizziopsiaceae</taxon>
        <taxon>Emydomyces</taxon>
    </lineage>
</organism>